<dbReference type="EMBL" id="CM043778">
    <property type="protein sequence ID" value="KAI4837775.1"/>
    <property type="molecule type" value="Genomic_DNA"/>
</dbReference>
<name>A0ACB9Y7G5_PLABR</name>
<gene>
    <name evidence="1" type="ORF">MKS88_003191</name>
</gene>
<sequence>MFRKVMSKKILDSIVRAYGVLLCRIFCNSTKNAIGENSEIEFLFLKASYGNRHWTPPKGLHENNEDGLDTAMRETLEETGIDKDKYKLLNYEKTLKYNVNDRIKETTYYLALLLNNEENVKLSDEHTDYKWIHSNESEAYSLPNSLSDLLENAEEFLRKNNENMIVH</sequence>
<organism evidence="1 2">
    <name type="scientific">Plasmodium brasilianum</name>
    <dbReference type="NCBI Taxonomy" id="5824"/>
    <lineage>
        <taxon>Eukaryota</taxon>
        <taxon>Sar</taxon>
        <taxon>Alveolata</taxon>
        <taxon>Apicomplexa</taxon>
        <taxon>Aconoidasida</taxon>
        <taxon>Haemosporida</taxon>
        <taxon>Plasmodiidae</taxon>
        <taxon>Plasmodium</taxon>
        <taxon>Plasmodium (Plasmodium)</taxon>
    </lineage>
</organism>
<comment type="caution">
    <text evidence="1">The sequence shown here is derived from an EMBL/GenBank/DDBJ whole genome shotgun (WGS) entry which is preliminary data.</text>
</comment>
<evidence type="ECO:0000313" key="2">
    <source>
        <dbReference type="Proteomes" id="UP001056978"/>
    </source>
</evidence>
<keyword evidence="2" id="KW-1185">Reference proteome</keyword>
<proteinExistence type="predicted"/>
<evidence type="ECO:0000313" key="1">
    <source>
        <dbReference type="EMBL" id="KAI4837775.1"/>
    </source>
</evidence>
<dbReference type="Proteomes" id="UP001056978">
    <property type="component" value="Chromosome 10"/>
</dbReference>
<accession>A0ACB9Y7G5</accession>
<protein>
    <submittedName>
        <fullName evidence="1">Bis(5'-nucleosyl)-tetraphosphatase [asymmetrical]</fullName>
    </submittedName>
</protein>
<reference evidence="1" key="1">
    <citation type="submission" date="2022-06" db="EMBL/GenBank/DDBJ databases">
        <title>The First Complete Genome of the Simian Malaria Parasite Plasmodium brasilianum.</title>
        <authorList>
            <person name="Bajic M."/>
            <person name="Ravishankar S."/>
        </authorList>
    </citation>
    <scope>NUCLEOTIDE SEQUENCE</scope>
    <source>
        <strain evidence="1">Bolivian I</strain>
    </source>
</reference>